<evidence type="ECO:0000313" key="2">
    <source>
        <dbReference type="EMBL" id="AIC10297.1"/>
    </source>
</evidence>
<dbReference type="InterPro" id="IPR003491">
    <property type="entry name" value="REP-like_C"/>
</dbReference>
<dbReference type="KEGG" id="xfs:D934_09200"/>
<accession>A0A060HBI7</accession>
<dbReference type="Proteomes" id="UP000027215">
    <property type="component" value="Chromosome"/>
</dbReference>
<reference evidence="2 3" key="1">
    <citation type="submission" date="2013-08" db="EMBL/GenBank/DDBJ databases">
        <authorList>
            <person name="Stouthamer R."/>
            <person name="Nunney L."/>
        </authorList>
    </citation>
    <scope>NUCLEOTIDE SEQUENCE [LARGE SCALE GENOMIC DNA]</scope>
    <source>
        <strain evidence="3">ann-1</strain>
    </source>
</reference>
<dbReference type="GO" id="GO:0003743">
    <property type="term" value="F:translation initiation factor activity"/>
    <property type="evidence" value="ECO:0007669"/>
    <property type="project" value="UniProtKB-KW"/>
</dbReference>
<organism evidence="2 3">
    <name type="scientific">Xylella fastidiosa subsp. sandyi Ann-1</name>
    <dbReference type="NCBI Taxonomy" id="155920"/>
    <lineage>
        <taxon>Bacteria</taxon>
        <taxon>Pseudomonadati</taxon>
        <taxon>Pseudomonadota</taxon>
        <taxon>Gammaproteobacteria</taxon>
        <taxon>Lysobacterales</taxon>
        <taxon>Lysobacteraceae</taxon>
        <taxon>Xylella</taxon>
    </lineage>
</organism>
<gene>
    <name evidence="2" type="ORF">D934_09200</name>
</gene>
<feature type="domain" description="Replication initiation protein-like C-terminal" evidence="1">
    <location>
        <begin position="187"/>
        <end position="366"/>
    </location>
</feature>
<dbReference type="EMBL" id="CP006696">
    <property type="protein sequence ID" value="AIC10297.1"/>
    <property type="molecule type" value="Genomic_DNA"/>
</dbReference>
<name>A0A060HBI7_XYLFS</name>
<keyword evidence="2" id="KW-0396">Initiation factor</keyword>
<protein>
    <submittedName>
        <fullName evidence="2">Replication initiation factor</fullName>
    </submittedName>
</protein>
<keyword evidence="2" id="KW-0648">Protein biosynthesis</keyword>
<evidence type="ECO:0000313" key="3">
    <source>
        <dbReference type="Proteomes" id="UP000027215"/>
    </source>
</evidence>
<dbReference type="PATRIC" id="fig|155920.8.peg.2143"/>
<sequence>MSRRSSSSDSAVYVDFLERERRADVEKAARLYETRRDRVEPSYMFPAPSGEKVFGPNSNTGQKGELDCLGMHQDDFDSSRFACVDFLTVVMSRDLLQQCGYLDESKFLLSLLFNLDPKYISIGKHTSNRWHFYSSSASIFDSNGDVVGKLGWDGNNDSFCISLSGSACRYIRDWSKVISVLQSVGARITRCDVAYDDYEGKLGTVRHHEAQARENLAPSGGCLLFASGGTPPRTRFLDDHGGGSGCTLYVGQKGHKQLCIYDKGKQLGFPDSSWVRYEVRFYGKHAIVPLDILADPFRYLRGSYGYLDSLLSKVVASVSSRIHCVVKHVEASAVAMVRWLRRQAGPAISLLRQSLGDSFNDFIAQYVERSGFPSRFRRMCSRVQLPTYFRESLVVHPSFSEVSNVAA</sequence>
<proteinExistence type="predicted"/>
<dbReference type="RefSeq" id="WP_051604011.1">
    <property type="nucleotide sequence ID" value="NZ_CP006696.1"/>
</dbReference>
<evidence type="ECO:0000259" key="1">
    <source>
        <dbReference type="Pfam" id="PF02486"/>
    </source>
</evidence>
<dbReference type="Pfam" id="PF02486">
    <property type="entry name" value="Rep_trans"/>
    <property type="match status" value="1"/>
</dbReference>
<dbReference type="AlphaFoldDB" id="A0A060HBI7"/>
<dbReference type="HOGENOM" id="CLU_696289_0_0_6"/>